<gene>
    <name evidence="1" type="ORF">FIBRA_07551</name>
</gene>
<proteinExistence type="predicted"/>
<accession>J4I0W0</accession>
<dbReference type="Proteomes" id="UP000006352">
    <property type="component" value="Unassembled WGS sequence"/>
</dbReference>
<keyword evidence="2" id="KW-1185">Reference proteome</keyword>
<dbReference type="EMBL" id="HE797187">
    <property type="protein sequence ID" value="CCM05337.1"/>
    <property type="molecule type" value="Genomic_DNA"/>
</dbReference>
<dbReference type="HOGENOM" id="CLU_2413290_0_0_1"/>
<reference evidence="1 2" key="1">
    <citation type="journal article" date="2012" name="Appl. Environ. Microbiol.">
        <title>Short-read sequencing for genomic analysis of the brown rot fungus Fibroporia radiculosa.</title>
        <authorList>
            <person name="Tang J.D."/>
            <person name="Perkins A.D."/>
            <person name="Sonstegard T.S."/>
            <person name="Schroeder S.G."/>
            <person name="Burgess S.C."/>
            <person name="Diehl S.V."/>
        </authorList>
    </citation>
    <scope>NUCLEOTIDE SEQUENCE [LARGE SCALE GENOMIC DNA]</scope>
    <source>
        <strain evidence="1 2">TFFH 294</strain>
    </source>
</reference>
<dbReference type="GeneID" id="24100248"/>
<sequence length="92" mass="9414">MPRGRWAAVRGCIVPYETGARWSGEASRCSWCSGTGGGDVGNICAMGIGGVVRLAAVQLKAGAMHAETQTSLSRHARMPVANVAEDAGARAA</sequence>
<dbReference type="InParanoid" id="J4I0W0"/>
<evidence type="ECO:0000313" key="2">
    <source>
        <dbReference type="Proteomes" id="UP000006352"/>
    </source>
</evidence>
<organism evidence="1 2">
    <name type="scientific">Fibroporia radiculosa</name>
    <dbReference type="NCBI Taxonomy" id="599839"/>
    <lineage>
        <taxon>Eukaryota</taxon>
        <taxon>Fungi</taxon>
        <taxon>Dikarya</taxon>
        <taxon>Basidiomycota</taxon>
        <taxon>Agaricomycotina</taxon>
        <taxon>Agaricomycetes</taxon>
        <taxon>Polyporales</taxon>
        <taxon>Fibroporiaceae</taxon>
        <taxon>Fibroporia</taxon>
    </lineage>
</organism>
<dbReference type="RefSeq" id="XP_012184620.1">
    <property type="nucleotide sequence ID" value="XM_012329230.1"/>
</dbReference>
<name>J4I0W0_9APHY</name>
<evidence type="ECO:0000313" key="1">
    <source>
        <dbReference type="EMBL" id="CCM05337.1"/>
    </source>
</evidence>
<dbReference type="AlphaFoldDB" id="J4I0W0"/>
<protein>
    <submittedName>
        <fullName evidence="1">Uncharacterized protein</fullName>
    </submittedName>
</protein>